<accession>A0A812NP73</accession>
<sequence>MADERPKKPFGGAYGIWLAENRAELRREVGPGRPVTEVSKLAGSRWKALSQETKALYREKFEQAKAKYAEEMRQQEATSQKKGTKRKAEKHCKKDNVAEKKYSLIEVEVTQMSGDALASLSLLGTCVIRDVKLELERQQGIPHQQAQLVVPGAFNKLEDHKTIADCGVSGGKLPLILVRNSGFLPSKRFDGSLEGYVFKLGDQGLGYYIDS</sequence>
<dbReference type="Gene3D" id="3.10.20.90">
    <property type="entry name" value="Phosphatidylinositol 3-kinase Catalytic Subunit, Chain A, domain 1"/>
    <property type="match status" value="1"/>
</dbReference>
<dbReference type="SUPFAM" id="SSF54236">
    <property type="entry name" value="Ubiquitin-like"/>
    <property type="match status" value="1"/>
</dbReference>
<feature type="domain" description="Ubiquitin-like" evidence="4">
    <location>
        <begin position="105"/>
        <end position="183"/>
    </location>
</feature>
<organism evidence="6 7">
    <name type="scientific">Symbiodinium natans</name>
    <dbReference type="NCBI Taxonomy" id="878477"/>
    <lineage>
        <taxon>Eukaryota</taxon>
        <taxon>Sar</taxon>
        <taxon>Alveolata</taxon>
        <taxon>Dinophyceae</taxon>
        <taxon>Suessiales</taxon>
        <taxon>Symbiodiniaceae</taxon>
        <taxon>Symbiodinium</taxon>
    </lineage>
</organism>
<dbReference type="SMART" id="SM00398">
    <property type="entry name" value="HMG"/>
    <property type="match status" value="1"/>
</dbReference>
<gene>
    <name evidence="6" type="primary">HMGB13</name>
    <name evidence="6" type="ORF">SNAT2548_LOCUS16519</name>
</gene>
<dbReference type="CDD" id="cd00084">
    <property type="entry name" value="HMG-box_SF"/>
    <property type="match status" value="1"/>
</dbReference>
<dbReference type="InterPro" id="IPR050342">
    <property type="entry name" value="HMGB"/>
</dbReference>
<feature type="region of interest" description="Disordered" evidence="3">
    <location>
        <begin position="69"/>
        <end position="92"/>
    </location>
</feature>
<evidence type="ECO:0000259" key="4">
    <source>
        <dbReference type="PROSITE" id="PS50053"/>
    </source>
</evidence>
<keyword evidence="2" id="KW-0539">Nucleus</keyword>
<dbReference type="OrthoDB" id="1919336at2759"/>
<evidence type="ECO:0000313" key="6">
    <source>
        <dbReference type="EMBL" id="CAE7314823.1"/>
    </source>
</evidence>
<reference evidence="6" key="1">
    <citation type="submission" date="2021-02" db="EMBL/GenBank/DDBJ databases">
        <authorList>
            <person name="Dougan E. K."/>
            <person name="Rhodes N."/>
            <person name="Thang M."/>
            <person name="Chan C."/>
        </authorList>
    </citation>
    <scope>NUCLEOTIDE SEQUENCE</scope>
</reference>
<dbReference type="GO" id="GO:0005634">
    <property type="term" value="C:nucleus"/>
    <property type="evidence" value="ECO:0007669"/>
    <property type="project" value="UniProtKB-UniRule"/>
</dbReference>
<dbReference type="InterPro" id="IPR009071">
    <property type="entry name" value="HMG_box_dom"/>
</dbReference>
<dbReference type="Pfam" id="PF00505">
    <property type="entry name" value="HMG_box"/>
    <property type="match status" value="1"/>
</dbReference>
<feature type="DNA-binding region" description="HMG box" evidence="2">
    <location>
        <begin position="7"/>
        <end position="76"/>
    </location>
</feature>
<keyword evidence="1 2" id="KW-0238">DNA-binding</keyword>
<dbReference type="InterPro" id="IPR029071">
    <property type="entry name" value="Ubiquitin-like_domsf"/>
</dbReference>
<dbReference type="PROSITE" id="PS50118">
    <property type="entry name" value="HMG_BOX_2"/>
    <property type="match status" value="1"/>
</dbReference>
<dbReference type="PROSITE" id="PS50053">
    <property type="entry name" value="UBIQUITIN_2"/>
    <property type="match status" value="1"/>
</dbReference>
<evidence type="ECO:0000256" key="1">
    <source>
        <dbReference type="ARBA" id="ARBA00023125"/>
    </source>
</evidence>
<evidence type="ECO:0000313" key="7">
    <source>
        <dbReference type="Proteomes" id="UP000604046"/>
    </source>
</evidence>
<dbReference type="SUPFAM" id="SSF47095">
    <property type="entry name" value="HMG-box"/>
    <property type="match status" value="1"/>
</dbReference>
<comment type="caution">
    <text evidence="6">The sequence shown here is derived from an EMBL/GenBank/DDBJ whole genome shotgun (WGS) entry which is preliminary data.</text>
</comment>
<name>A0A812NP73_9DINO</name>
<feature type="domain" description="HMG box" evidence="5">
    <location>
        <begin position="7"/>
        <end position="76"/>
    </location>
</feature>
<evidence type="ECO:0000256" key="3">
    <source>
        <dbReference type="SAM" id="MobiDB-lite"/>
    </source>
</evidence>
<feature type="compositionally biased region" description="Basic residues" evidence="3">
    <location>
        <begin position="82"/>
        <end position="91"/>
    </location>
</feature>
<dbReference type="AlphaFoldDB" id="A0A812NP73"/>
<dbReference type="CDD" id="cd17039">
    <property type="entry name" value="Ubl_ubiquitin_like"/>
    <property type="match status" value="1"/>
</dbReference>
<evidence type="ECO:0000259" key="5">
    <source>
        <dbReference type="PROSITE" id="PS50118"/>
    </source>
</evidence>
<dbReference type="GO" id="GO:0003677">
    <property type="term" value="F:DNA binding"/>
    <property type="evidence" value="ECO:0007669"/>
    <property type="project" value="UniProtKB-UniRule"/>
</dbReference>
<dbReference type="InterPro" id="IPR000626">
    <property type="entry name" value="Ubiquitin-like_dom"/>
</dbReference>
<keyword evidence="7" id="KW-1185">Reference proteome</keyword>
<dbReference type="PANTHER" id="PTHR48112">
    <property type="entry name" value="HIGH MOBILITY GROUP PROTEIN DSP1"/>
    <property type="match status" value="1"/>
</dbReference>
<proteinExistence type="predicted"/>
<dbReference type="InterPro" id="IPR036910">
    <property type="entry name" value="HMG_box_dom_sf"/>
</dbReference>
<dbReference type="EMBL" id="CAJNDS010002083">
    <property type="protein sequence ID" value="CAE7314823.1"/>
    <property type="molecule type" value="Genomic_DNA"/>
</dbReference>
<protein>
    <submittedName>
        <fullName evidence="6">HMGB13 protein</fullName>
    </submittedName>
</protein>
<dbReference type="Proteomes" id="UP000604046">
    <property type="component" value="Unassembled WGS sequence"/>
</dbReference>
<evidence type="ECO:0000256" key="2">
    <source>
        <dbReference type="PROSITE-ProRule" id="PRU00267"/>
    </source>
</evidence>
<dbReference type="Gene3D" id="1.10.30.10">
    <property type="entry name" value="High mobility group box domain"/>
    <property type="match status" value="1"/>
</dbReference>